<dbReference type="Proteomes" id="UP001165074">
    <property type="component" value="Unassembled WGS sequence"/>
</dbReference>
<keyword evidence="3" id="KW-1185">Reference proteome</keyword>
<organism evidence="2 3">
    <name type="scientific">Actinoallomurus iriomotensis</name>
    <dbReference type="NCBI Taxonomy" id="478107"/>
    <lineage>
        <taxon>Bacteria</taxon>
        <taxon>Bacillati</taxon>
        <taxon>Actinomycetota</taxon>
        <taxon>Actinomycetes</taxon>
        <taxon>Streptosporangiales</taxon>
        <taxon>Thermomonosporaceae</taxon>
        <taxon>Actinoallomurus</taxon>
    </lineage>
</organism>
<dbReference type="EMBL" id="BSTK01000005">
    <property type="protein sequence ID" value="GLY85994.1"/>
    <property type="molecule type" value="Genomic_DNA"/>
</dbReference>
<sequence length="111" mass="11723">MSADARSAQALSGQEQPPAPRTSRRKDVVTFPELFDLPTIVDLCTAGKAVGVSLGTAYKLVQAGRFPCPVMRLGHRYQVPTAGLMKALGIELVAVDPDDVADGAAFAARVR</sequence>
<evidence type="ECO:0000313" key="2">
    <source>
        <dbReference type="EMBL" id="GLY85994.1"/>
    </source>
</evidence>
<dbReference type="AlphaFoldDB" id="A0A9W6S2Q2"/>
<comment type="caution">
    <text evidence="2">The sequence shown here is derived from an EMBL/GenBank/DDBJ whole genome shotgun (WGS) entry which is preliminary data.</text>
</comment>
<feature type="region of interest" description="Disordered" evidence="1">
    <location>
        <begin position="1"/>
        <end position="26"/>
    </location>
</feature>
<evidence type="ECO:0000256" key="1">
    <source>
        <dbReference type="SAM" id="MobiDB-lite"/>
    </source>
</evidence>
<protein>
    <recommendedName>
        <fullName evidence="4">Helix-turn-helix domain-containing protein</fullName>
    </recommendedName>
</protein>
<proteinExistence type="predicted"/>
<name>A0A9W6S2Q2_9ACTN</name>
<gene>
    <name evidence="2" type="ORF">Airi02_039230</name>
</gene>
<accession>A0A9W6S2Q2</accession>
<reference evidence="2" key="1">
    <citation type="submission" date="2023-03" db="EMBL/GenBank/DDBJ databases">
        <title>Actinoallomurus iriomotensis NBRC 103684.</title>
        <authorList>
            <person name="Ichikawa N."/>
            <person name="Sato H."/>
            <person name="Tonouchi N."/>
        </authorList>
    </citation>
    <scope>NUCLEOTIDE SEQUENCE</scope>
    <source>
        <strain evidence="2">NBRC 103684</strain>
    </source>
</reference>
<evidence type="ECO:0008006" key="4">
    <source>
        <dbReference type="Google" id="ProtNLM"/>
    </source>
</evidence>
<evidence type="ECO:0000313" key="3">
    <source>
        <dbReference type="Proteomes" id="UP001165074"/>
    </source>
</evidence>